<dbReference type="NCBIfam" id="TIGR03292">
    <property type="entry name" value="PhnH_redo"/>
    <property type="match status" value="1"/>
</dbReference>
<dbReference type="GO" id="GO:0016829">
    <property type="term" value="F:lyase activity"/>
    <property type="evidence" value="ECO:0007669"/>
    <property type="project" value="UniProtKB-KW"/>
</dbReference>
<accession>A0A398CVA3</accession>
<dbReference type="Gene3D" id="3.40.50.11310">
    <property type="entry name" value="Bacterial phosphonate metabolism protein PhnH"/>
    <property type="match status" value="1"/>
</dbReference>
<proteinExistence type="predicted"/>
<evidence type="ECO:0000313" key="1">
    <source>
        <dbReference type="EMBL" id="RIE05219.1"/>
    </source>
</evidence>
<dbReference type="Pfam" id="PF05845">
    <property type="entry name" value="PhnH"/>
    <property type="match status" value="1"/>
</dbReference>
<dbReference type="Proteomes" id="UP000266340">
    <property type="component" value="Unassembled WGS sequence"/>
</dbReference>
<dbReference type="OrthoDB" id="154477at2"/>
<organism evidence="1 2">
    <name type="scientific">Cohnella faecalis</name>
    <dbReference type="NCBI Taxonomy" id="2315694"/>
    <lineage>
        <taxon>Bacteria</taxon>
        <taxon>Bacillati</taxon>
        <taxon>Bacillota</taxon>
        <taxon>Bacilli</taxon>
        <taxon>Bacillales</taxon>
        <taxon>Paenibacillaceae</taxon>
        <taxon>Cohnella</taxon>
    </lineage>
</organism>
<dbReference type="InterPro" id="IPR008772">
    <property type="entry name" value="Phosphonate_metab_PhnH"/>
</dbReference>
<dbReference type="SUPFAM" id="SSF159709">
    <property type="entry name" value="PhnH-like"/>
    <property type="match status" value="1"/>
</dbReference>
<comment type="caution">
    <text evidence="1">The sequence shown here is derived from an EMBL/GenBank/DDBJ whole genome shotgun (WGS) entry which is preliminary data.</text>
</comment>
<reference evidence="1 2" key="1">
    <citation type="submission" date="2018-09" db="EMBL/GenBank/DDBJ databases">
        <title>Cohnella cavernae sp. nov., isolated from a karst cave.</title>
        <authorList>
            <person name="Zhu H."/>
        </authorList>
    </citation>
    <scope>NUCLEOTIDE SEQUENCE [LARGE SCALE GENOMIC DNA]</scope>
    <source>
        <strain evidence="1 2">K2E09-144</strain>
    </source>
</reference>
<dbReference type="AlphaFoldDB" id="A0A398CVA3"/>
<evidence type="ECO:0000313" key="2">
    <source>
        <dbReference type="Proteomes" id="UP000266340"/>
    </source>
</evidence>
<dbReference type="PIRSF" id="PIRSF020680">
    <property type="entry name" value="PhnH"/>
    <property type="match status" value="1"/>
</dbReference>
<dbReference type="EMBL" id="QXJM01000014">
    <property type="protein sequence ID" value="RIE05219.1"/>
    <property type="molecule type" value="Genomic_DNA"/>
</dbReference>
<gene>
    <name evidence="1" type="primary">phnH</name>
    <name evidence="1" type="ORF">D3H35_01480</name>
</gene>
<protein>
    <submittedName>
        <fullName evidence="1">Phosphonate C-P lyase system protein PhnH</fullName>
    </submittedName>
</protein>
<sequence length="196" mass="21587">MIDRIHDIQSAYRKLVDSLSRPGLVSDLSPEAGKLPGNDDCLPATKILALMLLDTEVRFKVFSEREAEVAHGFAQLTYAKNTEASEADFLFVLNDAKPGELRRALSEASAGDLQNPNRSATIIVETRGISGEAGLRLTGPGIETEAFADVRTVDEWVELRAERNEEFPLGVDLIFVDADHRLLALPRTTRATREVI</sequence>
<dbReference type="GO" id="GO:0019634">
    <property type="term" value="P:organic phosphonate metabolic process"/>
    <property type="evidence" value="ECO:0007669"/>
    <property type="project" value="InterPro"/>
</dbReference>
<keyword evidence="2" id="KW-1185">Reference proteome</keyword>
<dbReference type="RefSeq" id="WP_119147451.1">
    <property type="nucleotide sequence ID" value="NZ_JBHSOV010000005.1"/>
</dbReference>
<name>A0A398CVA3_9BACL</name>
<dbReference type="InterPro" id="IPR038058">
    <property type="entry name" value="PhnH-like_sp"/>
</dbReference>
<keyword evidence="1" id="KW-0456">Lyase</keyword>